<keyword evidence="6" id="KW-1185">Reference proteome</keyword>
<feature type="region of interest" description="Disordered" evidence="2">
    <location>
        <begin position="616"/>
        <end position="687"/>
    </location>
</feature>
<evidence type="ECO:0000259" key="3">
    <source>
        <dbReference type="PROSITE" id="PS51232"/>
    </source>
</evidence>
<evidence type="ECO:0000259" key="4">
    <source>
        <dbReference type="PROSITE" id="PS51444"/>
    </source>
</evidence>
<dbReference type="FunFam" id="1.25.10.10:FF:000056">
    <property type="entry name" value="FH1/FH2 domain-containing protein 3 isoform X1"/>
    <property type="match status" value="1"/>
</dbReference>
<dbReference type="GO" id="GO:0007015">
    <property type="term" value="P:actin filament organization"/>
    <property type="evidence" value="ECO:0007669"/>
    <property type="project" value="EnsemblMetazoa"/>
</dbReference>
<dbReference type="InterPro" id="IPR041387">
    <property type="entry name" value="FHOD1_GBD_N"/>
</dbReference>
<dbReference type="InterPro" id="IPR014768">
    <property type="entry name" value="GBD/FH3_dom"/>
</dbReference>
<protein>
    <recommendedName>
        <fullName evidence="7">FH2 domain-containing protein</fullName>
    </recommendedName>
</protein>
<feature type="compositionally biased region" description="Polar residues" evidence="2">
    <location>
        <begin position="445"/>
        <end position="462"/>
    </location>
</feature>
<dbReference type="SMART" id="SM00498">
    <property type="entry name" value="FH2"/>
    <property type="match status" value="1"/>
</dbReference>
<reference evidence="5" key="2">
    <citation type="submission" date="2022-06" db="UniProtKB">
        <authorList>
            <consortium name="EnsemblMetazoa"/>
        </authorList>
    </citation>
    <scope>IDENTIFICATION</scope>
</reference>
<dbReference type="InterPro" id="IPR042201">
    <property type="entry name" value="FH2_Formin_sf"/>
</dbReference>
<dbReference type="GO" id="GO:0015629">
    <property type="term" value="C:actin cytoskeleton"/>
    <property type="evidence" value="ECO:0007669"/>
    <property type="project" value="EnsemblMetazoa"/>
</dbReference>
<dbReference type="PANTHER" id="PTHR45920:SF4">
    <property type="entry name" value="FORMIN HOMOLOGY 2 DOMAIN CONTAINING, ISOFORM I"/>
    <property type="match status" value="1"/>
</dbReference>
<reference evidence="6" key="1">
    <citation type="submission" date="2013-10" db="EMBL/GenBank/DDBJ databases">
        <title>Genome sequencing of Onchocerca volvulus.</title>
        <authorList>
            <person name="Cotton J."/>
            <person name="Tsai J."/>
            <person name="Stanley E."/>
            <person name="Tracey A."/>
            <person name="Holroyd N."/>
            <person name="Lustigman S."/>
            <person name="Berriman M."/>
        </authorList>
    </citation>
    <scope>NUCLEOTIDE SEQUENCE</scope>
</reference>
<sequence>MVMVDRLNCRIQYVNDSDPFATTSSSHLEPNRAVMYNFLLHQPIGEQLPEVIRTLRAPHKPSNAALQIYKYEGSVGDYGSYLDSEMSLMEQEDELEILKADPRRNSLVVRTQTGLRVKTIIDKLLNSNGRDQRRALFSLKQIFQDDKDLVHEFVQNGGLECMIKLGRQADQNHQNYILRALGQVMLYVDGMNGIIAHIETIQWLYELLDSPFRLVVKTALKLLLVFIEYTDHNALLLMTAVTNVDKANNRPDWFALMRVLNEKDGNDVEMLTYGMTIINKTLNGVADQDTYYDLVDSLESQGLEDAMRHMLKLGHKDLKDQCKLYEKVLKQEDEAESSDESVVKMRTQTASPVVVDRRTTMRRRHQESLARQQEHYNFHKINSVNNNENFALSMPNVSNKIVNGTTNDVIDDTPKVTPPWRRKIPEPVESQLKNNNTNLSVNEINTQSSIKQSPVTSVTSMKVTEKKLEKDENEEPEEKPVRAPPPLFPSTLFSPTENKTIEFPEPIKKEPEPIPEPKKIPLKAKVIEDEDDAAAGGNAFAAQLRRRALKREQNAALFEPKQDEAEIQWKKAAESFKSKPLIINDLDFSEFHKDEFEQDPLVMARLAAIAQEKGLFPDVSNNGIPSGTAERGPPPAPPLLLGGPGAPPPPLLPGAPGAPPPPPFLIPNGGPNQAGREPSPVPSVSKTGTLKLHWKPAQAELPPVPSLRNKGTFWHKLDLPQIDAKKLVQLFEQKTKEPPAVKRLNGEHRVQVLQVLPLKRSQAINIGLTKLPPISVIPTAIMKFDSLVLNKEGIEKILTTMMPNPAEIEQIELKVAEHPDMPLGQAEQFLLKLSQIPCLLERLRLWVFTLDYKNCEKDIAEPLMDLQLAMKEVEESKTFRTAMGMLLIIGNTLNGTNIKGFQLDYLSKASEVKDPVYKHTLTYHLAEYMIEHYPDGTDLYSEFGAVARTARFDYDELESNLKKLEHDCKASWGYLAKISKNDSSSSMKQKINDYLNDVAQRIHQLKAIYRIAFNRWHAFLLFFGYSVQEVPTLKPMTVFKMVNEFALEYRTTRDKILQQRKRLADKRERNKTRGKIWALEGQNGKDGMELNGNLKNRTPIQMNAEQRHEAMSRMLTEGSSDDTLKRTRAKPSTERSPADIISNQREMLKSVGRLIDSASPGRESPDDEILDGLVKAATIQTEPRDHRRRARQFNRKSLRRTRTLKLIDDQSDSTVTTI</sequence>
<feature type="region of interest" description="Disordered" evidence="2">
    <location>
        <begin position="445"/>
        <end position="497"/>
    </location>
</feature>
<dbReference type="GO" id="GO:0030866">
    <property type="term" value="P:cortical actin cytoskeleton organization"/>
    <property type="evidence" value="ECO:0007669"/>
    <property type="project" value="TreeGrafter"/>
</dbReference>
<accession>A0A8R1XQR9</accession>
<evidence type="ECO:0000256" key="2">
    <source>
        <dbReference type="SAM" id="MobiDB-lite"/>
    </source>
</evidence>
<dbReference type="GO" id="GO:0005737">
    <property type="term" value="C:cytoplasm"/>
    <property type="evidence" value="ECO:0007669"/>
    <property type="project" value="TreeGrafter"/>
</dbReference>
<dbReference type="GO" id="GO:0051015">
    <property type="term" value="F:actin filament binding"/>
    <property type="evidence" value="ECO:0007669"/>
    <property type="project" value="TreeGrafter"/>
</dbReference>
<dbReference type="PROSITE" id="PS51232">
    <property type="entry name" value="GBD_FH3"/>
    <property type="match status" value="1"/>
</dbReference>
<feature type="region of interest" description="Disordered" evidence="2">
    <location>
        <begin position="1114"/>
        <end position="1137"/>
    </location>
</feature>
<dbReference type="InterPro" id="IPR011989">
    <property type="entry name" value="ARM-like"/>
</dbReference>
<dbReference type="InterPro" id="IPR056771">
    <property type="entry name" value="FH3_FHOD1-3-like"/>
</dbReference>
<evidence type="ECO:0000256" key="1">
    <source>
        <dbReference type="ARBA" id="ARBA00023203"/>
    </source>
</evidence>
<dbReference type="InterPro" id="IPR016024">
    <property type="entry name" value="ARM-type_fold"/>
</dbReference>
<dbReference type="SUPFAM" id="SSF101447">
    <property type="entry name" value="Formin homology 2 domain (FH2 domain)"/>
    <property type="match status" value="1"/>
</dbReference>
<keyword evidence="1" id="KW-0009">Actin-binding</keyword>
<feature type="compositionally biased region" description="Pro residues" evidence="2">
    <location>
        <begin position="645"/>
        <end position="665"/>
    </location>
</feature>
<dbReference type="EMBL" id="CMVM020000049">
    <property type="status" value="NOT_ANNOTATED_CDS"/>
    <property type="molecule type" value="Genomic_DNA"/>
</dbReference>
<dbReference type="Pfam" id="PF18382">
    <property type="entry name" value="Formin_GBD_N"/>
    <property type="match status" value="1"/>
</dbReference>
<dbReference type="SUPFAM" id="SSF48371">
    <property type="entry name" value="ARM repeat"/>
    <property type="match status" value="1"/>
</dbReference>
<evidence type="ECO:0008006" key="7">
    <source>
        <dbReference type="Google" id="ProtNLM"/>
    </source>
</evidence>
<evidence type="ECO:0000313" key="5">
    <source>
        <dbReference type="EnsemblMetazoa" id="OVOC1635.1"/>
    </source>
</evidence>
<dbReference type="EnsemblMetazoa" id="OVOC1635.1">
    <property type="protein sequence ID" value="OVOC1635.1"/>
    <property type="gene ID" value="WBGene00238444"/>
</dbReference>
<dbReference type="Gene3D" id="1.25.10.10">
    <property type="entry name" value="Leucine-rich Repeat Variant"/>
    <property type="match status" value="1"/>
</dbReference>
<dbReference type="AlphaFoldDB" id="A0A8R1XQR9"/>
<dbReference type="PANTHER" id="PTHR45920">
    <property type="entry name" value="FORMIN HOMOLOGY 2 DOMAIN CONTAINING, ISOFORM I"/>
    <property type="match status" value="1"/>
</dbReference>
<dbReference type="InterPro" id="IPR015425">
    <property type="entry name" value="FH2_Formin"/>
</dbReference>
<dbReference type="Gene3D" id="1.20.58.2220">
    <property type="entry name" value="Formin, FH2 domain"/>
    <property type="match status" value="1"/>
</dbReference>
<feature type="domain" description="GBD/FH3" evidence="3">
    <location>
        <begin position="60"/>
        <end position="413"/>
    </location>
</feature>
<evidence type="ECO:0000313" key="6">
    <source>
        <dbReference type="Proteomes" id="UP000024404"/>
    </source>
</evidence>
<dbReference type="Pfam" id="PF02181">
    <property type="entry name" value="FH2"/>
    <property type="match status" value="1"/>
</dbReference>
<dbReference type="Pfam" id="PF24959">
    <property type="entry name" value="FH3_FHOD1-3"/>
    <property type="match status" value="1"/>
</dbReference>
<dbReference type="Proteomes" id="UP000024404">
    <property type="component" value="Unassembled WGS sequence"/>
</dbReference>
<name>A0A8R1XQR9_ONCVO</name>
<dbReference type="GO" id="GO:0010172">
    <property type="term" value="P:embryonic body morphogenesis"/>
    <property type="evidence" value="ECO:0007669"/>
    <property type="project" value="EnsemblMetazoa"/>
</dbReference>
<organism evidence="5 6">
    <name type="scientific">Onchocerca volvulus</name>
    <dbReference type="NCBI Taxonomy" id="6282"/>
    <lineage>
        <taxon>Eukaryota</taxon>
        <taxon>Metazoa</taxon>
        <taxon>Ecdysozoa</taxon>
        <taxon>Nematoda</taxon>
        <taxon>Chromadorea</taxon>
        <taxon>Rhabditida</taxon>
        <taxon>Spirurina</taxon>
        <taxon>Spiruromorpha</taxon>
        <taxon>Filarioidea</taxon>
        <taxon>Onchocercidae</taxon>
        <taxon>Onchocerca</taxon>
    </lineage>
</organism>
<feature type="domain" description="FH2" evidence="4">
    <location>
        <begin position="679"/>
        <end position="1075"/>
    </location>
</feature>
<dbReference type="PROSITE" id="PS51444">
    <property type="entry name" value="FH2"/>
    <property type="match status" value="1"/>
</dbReference>
<proteinExistence type="predicted"/>